<dbReference type="AlphaFoldDB" id="A0A8S9YXR0"/>
<dbReference type="Proteomes" id="UP000822476">
    <property type="component" value="Unassembled WGS sequence"/>
</dbReference>
<comment type="caution">
    <text evidence="1">The sequence shown here is derived from an EMBL/GenBank/DDBJ whole genome shotgun (WGS) entry which is preliminary data.</text>
</comment>
<name>A0A8S9YXR0_9TREM</name>
<dbReference type="InterPro" id="IPR029033">
    <property type="entry name" value="His_PPase_superfam"/>
</dbReference>
<keyword evidence="2" id="KW-1185">Reference proteome</keyword>
<accession>A0A8S9YXR0</accession>
<protein>
    <submittedName>
        <fullName evidence="1">Uncharacterized protein</fullName>
    </submittedName>
</protein>
<evidence type="ECO:0000313" key="1">
    <source>
        <dbReference type="EMBL" id="KAF7257751.1"/>
    </source>
</evidence>
<dbReference type="Gene3D" id="3.40.50.1240">
    <property type="entry name" value="Phosphoglycerate mutase-like"/>
    <property type="match status" value="1"/>
</dbReference>
<gene>
    <name evidence="1" type="ORF">EG68_08085</name>
</gene>
<dbReference type="OrthoDB" id="414418at2759"/>
<dbReference type="EMBL" id="JTDE01002170">
    <property type="protein sequence ID" value="KAF7257751.1"/>
    <property type="molecule type" value="Genomic_DNA"/>
</dbReference>
<proteinExistence type="predicted"/>
<sequence length="101" mass="11492">MMPLQELNACGYPVDVGYQPLTSLSDIDPMESATDFYARSATLTKRLIASHTARGKYVHTDAHSVNLLLSKLHFSEYNVYCLMYPKQCRISCYLLMFFVVS</sequence>
<organism evidence="1 2">
    <name type="scientific">Paragonimus skrjabini miyazakii</name>
    <dbReference type="NCBI Taxonomy" id="59628"/>
    <lineage>
        <taxon>Eukaryota</taxon>
        <taxon>Metazoa</taxon>
        <taxon>Spiralia</taxon>
        <taxon>Lophotrochozoa</taxon>
        <taxon>Platyhelminthes</taxon>
        <taxon>Trematoda</taxon>
        <taxon>Digenea</taxon>
        <taxon>Plagiorchiida</taxon>
        <taxon>Troglotremata</taxon>
        <taxon>Troglotrematidae</taxon>
        <taxon>Paragonimus</taxon>
    </lineage>
</organism>
<evidence type="ECO:0000313" key="2">
    <source>
        <dbReference type="Proteomes" id="UP000822476"/>
    </source>
</evidence>
<reference evidence="1" key="1">
    <citation type="submission" date="2019-07" db="EMBL/GenBank/DDBJ databases">
        <title>Annotation for the trematode Paragonimus miyazaki's.</title>
        <authorList>
            <person name="Choi Y.-J."/>
        </authorList>
    </citation>
    <scope>NUCLEOTIDE SEQUENCE</scope>
    <source>
        <strain evidence="1">Japan</strain>
    </source>
</reference>